<feature type="transmembrane region" description="Helical" evidence="8">
    <location>
        <begin position="101"/>
        <end position="123"/>
    </location>
</feature>
<reference evidence="10 11" key="1">
    <citation type="journal article" date="2015" name="Int. J. Syst. Evol. Microbiol.">
        <title>Roseomonas oryzae sp. nov., isolated from paddy rhizosphere soil.</title>
        <authorList>
            <person name="Ramaprasad E.V."/>
            <person name="Sasikala Ch."/>
            <person name="Ramana Ch.V."/>
        </authorList>
    </citation>
    <scope>NUCLEOTIDE SEQUENCE [LARGE SCALE GENOMIC DNA]</scope>
    <source>
        <strain evidence="10 11">KCTC 42542</strain>
    </source>
</reference>
<evidence type="ECO:0000256" key="1">
    <source>
        <dbReference type="ARBA" id="ARBA00004651"/>
    </source>
</evidence>
<evidence type="ECO:0000259" key="9">
    <source>
        <dbReference type="PROSITE" id="PS50928"/>
    </source>
</evidence>
<feature type="transmembrane region" description="Helical" evidence="8">
    <location>
        <begin position="206"/>
        <end position="234"/>
    </location>
</feature>
<keyword evidence="7 8" id="KW-0472">Membrane</keyword>
<evidence type="ECO:0000256" key="2">
    <source>
        <dbReference type="ARBA" id="ARBA00007069"/>
    </source>
</evidence>
<protein>
    <submittedName>
        <fullName evidence="10">ABC transporter permease</fullName>
    </submittedName>
</protein>
<feature type="transmembrane region" description="Helical" evidence="8">
    <location>
        <begin position="21"/>
        <end position="41"/>
    </location>
</feature>
<comment type="caution">
    <text evidence="10">The sequence shown here is derived from an EMBL/GenBank/DDBJ whole genome shotgun (WGS) entry which is preliminary data.</text>
</comment>
<dbReference type="AlphaFoldDB" id="A0A5B2TFB8"/>
<evidence type="ECO:0000256" key="7">
    <source>
        <dbReference type="ARBA" id="ARBA00023136"/>
    </source>
</evidence>
<gene>
    <name evidence="10" type="ORF">F0Q34_12110</name>
</gene>
<name>A0A5B2TFB8_9PROT</name>
<accession>A0A5B2TFB8</accession>
<dbReference type="PANTHER" id="PTHR42929:SF5">
    <property type="entry name" value="ABC TRANSPORTER PERMEASE PROTEIN"/>
    <property type="match status" value="1"/>
</dbReference>
<organism evidence="10 11">
    <name type="scientific">Teichococcus oryzae</name>
    <dbReference type="NCBI Taxonomy" id="1608942"/>
    <lineage>
        <taxon>Bacteria</taxon>
        <taxon>Pseudomonadati</taxon>
        <taxon>Pseudomonadota</taxon>
        <taxon>Alphaproteobacteria</taxon>
        <taxon>Acetobacterales</taxon>
        <taxon>Roseomonadaceae</taxon>
        <taxon>Roseomonas</taxon>
    </lineage>
</organism>
<keyword evidence="6 8" id="KW-1133">Transmembrane helix</keyword>
<dbReference type="EMBL" id="VUKA01000005">
    <property type="protein sequence ID" value="KAA2212869.1"/>
    <property type="molecule type" value="Genomic_DNA"/>
</dbReference>
<keyword evidence="5 8" id="KW-0812">Transmembrane</keyword>
<keyword evidence="3 8" id="KW-0813">Transport</keyword>
<dbReference type="GO" id="GO:0055085">
    <property type="term" value="P:transmembrane transport"/>
    <property type="evidence" value="ECO:0007669"/>
    <property type="project" value="InterPro"/>
</dbReference>
<feature type="domain" description="ABC transmembrane type-1" evidence="9">
    <location>
        <begin position="69"/>
        <end position="275"/>
    </location>
</feature>
<dbReference type="Gene3D" id="1.10.3720.10">
    <property type="entry name" value="MetI-like"/>
    <property type="match status" value="1"/>
</dbReference>
<dbReference type="Proteomes" id="UP000322110">
    <property type="component" value="Unassembled WGS sequence"/>
</dbReference>
<evidence type="ECO:0000313" key="10">
    <source>
        <dbReference type="EMBL" id="KAA2212869.1"/>
    </source>
</evidence>
<dbReference type="PROSITE" id="PS50928">
    <property type="entry name" value="ABC_TM1"/>
    <property type="match status" value="1"/>
</dbReference>
<evidence type="ECO:0000313" key="11">
    <source>
        <dbReference type="Proteomes" id="UP000322110"/>
    </source>
</evidence>
<evidence type="ECO:0000256" key="5">
    <source>
        <dbReference type="ARBA" id="ARBA00022692"/>
    </source>
</evidence>
<evidence type="ECO:0000256" key="8">
    <source>
        <dbReference type="RuleBase" id="RU363032"/>
    </source>
</evidence>
<keyword evidence="4" id="KW-1003">Cell membrane</keyword>
<feature type="transmembrane region" description="Helical" evidence="8">
    <location>
        <begin position="254"/>
        <end position="275"/>
    </location>
</feature>
<evidence type="ECO:0000256" key="6">
    <source>
        <dbReference type="ARBA" id="ARBA00022989"/>
    </source>
</evidence>
<feature type="transmembrane region" description="Helical" evidence="8">
    <location>
        <begin position="155"/>
        <end position="177"/>
    </location>
</feature>
<feature type="transmembrane region" description="Helical" evidence="8">
    <location>
        <begin position="75"/>
        <end position="94"/>
    </location>
</feature>
<evidence type="ECO:0000256" key="3">
    <source>
        <dbReference type="ARBA" id="ARBA00022448"/>
    </source>
</evidence>
<comment type="subcellular location">
    <subcellularLocation>
        <location evidence="1 8">Cell membrane</location>
        <topology evidence="1 8">Multi-pass membrane protein</topology>
    </subcellularLocation>
</comment>
<dbReference type="GO" id="GO:0005886">
    <property type="term" value="C:plasma membrane"/>
    <property type="evidence" value="ECO:0007669"/>
    <property type="project" value="UniProtKB-SubCell"/>
</dbReference>
<dbReference type="InterPro" id="IPR035906">
    <property type="entry name" value="MetI-like_sf"/>
</dbReference>
<keyword evidence="11" id="KW-1185">Reference proteome</keyword>
<sequence length="287" mass="31164">MCMSSPGHNREVIARRRERGLLLLAVPALLLLGAIFAWPVLRLLSMSVEGGTLAHFEKAALDGLYVSVLLDSMKIALMVMGICLVLAYPVALWLSRAGRVGLALGMFALLLPFWTSVLVRTYAWLVLLGRNGVINRTLRDWGWIEAPLPLLHNTAGVLIGMVHVLLPYMVLPIYASLLRIDPDLPRAAEGLGAPAWRSFLRITLPLSLPGVSAGCALVFVLSLGFFITPALLGGGHVVMVSMLIEQQVREFLDWPFAAALSTLLLLATLAIYALIGRLTRGARLATQ</sequence>
<dbReference type="InterPro" id="IPR000515">
    <property type="entry name" value="MetI-like"/>
</dbReference>
<dbReference type="SUPFAM" id="SSF161098">
    <property type="entry name" value="MetI-like"/>
    <property type="match status" value="1"/>
</dbReference>
<dbReference type="PANTHER" id="PTHR42929">
    <property type="entry name" value="INNER MEMBRANE ABC TRANSPORTER PERMEASE PROTEIN YDCU-RELATED-RELATED"/>
    <property type="match status" value="1"/>
</dbReference>
<dbReference type="OrthoDB" id="7915284at2"/>
<proteinExistence type="inferred from homology"/>
<dbReference type="Pfam" id="PF00528">
    <property type="entry name" value="BPD_transp_1"/>
    <property type="match status" value="1"/>
</dbReference>
<evidence type="ECO:0000256" key="4">
    <source>
        <dbReference type="ARBA" id="ARBA00022475"/>
    </source>
</evidence>
<dbReference type="CDD" id="cd06261">
    <property type="entry name" value="TM_PBP2"/>
    <property type="match status" value="1"/>
</dbReference>
<comment type="similarity">
    <text evidence="2">Belongs to the binding-protein-dependent transport system permease family. CysTW subfamily.</text>
</comment>